<dbReference type="UniPathway" id="UPA00034">
    <property type="reaction ID" value="UER00017"/>
</dbReference>
<comment type="pathway">
    <text evidence="2 12">Amino-acid biosynthesis; L-lysine biosynthesis via DAP pathway; (S)-tetrahydrodipicolinate from L-aspartate: step 3/4.</text>
</comment>
<keyword evidence="5 12" id="KW-0963">Cytoplasm</keyword>
<feature type="binding site" evidence="12 15">
    <location>
        <position position="206"/>
    </location>
    <ligand>
        <name>pyruvate</name>
        <dbReference type="ChEBI" id="CHEBI:15361"/>
    </ligand>
</feature>
<comment type="function">
    <text evidence="1 12">Catalyzes the condensation of (S)-aspartate-beta-semialdehyde [(S)-ASA] and pyruvate to 4-hydroxy-tetrahydrodipicolinate (HTPA).</text>
</comment>
<evidence type="ECO:0000256" key="12">
    <source>
        <dbReference type="HAMAP-Rule" id="MF_00418"/>
    </source>
</evidence>
<dbReference type="InterPro" id="IPR020624">
    <property type="entry name" value="Schiff_base-form_aldolases_CS"/>
</dbReference>
<comment type="subunit">
    <text evidence="12">Homotetramer; dimer of dimers.</text>
</comment>
<dbReference type="InterPro" id="IPR002220">
    <property type="entry name" value="DapA-like"/>
</dbReference>
<dbReference type="OrthoDB" id="9782828at2"/>
<comment type="caution">
    <text evidence="12">Was originally thought to be a dihydrodipicolinate synthase (DHDPS), catalyzing the condensation of (S)-aspartate-beta-semialdehyde [(S)-ASA] and pyruvate to dihydrodipicolinate (DHDP). However, it was shown in E.coli that the product of the enzymatic reaction is not dihydrodipicolinate but in fact (4S)-4-hydroxy-2,3,4,5-tetrahydro-(2S)-dipicolinic acid (HTPA), and that the consecutive dehydration reaction leading to DHDP is not spontaneous but catalyzed by DapB.</text>
</comment>
<dbReference type="EC" id="4.3.3.7" evidence="4 12"/>
<comment type="subcellular location">
    <subcellularLocation>
        <location evidence="12">Cytoplasm</location>
    </subcellularLocation>
</comment>
<evidence type="ECO:0000256" key="2">
    <source>
        <dbReference type="ARBA" id="ARBA00005120"/>
    </source>
</evidence>
<keyword evidence="9 12" id="KW-0456">Lyase</keyword>
<reference evidence="17" key="1">
    <citation type="submission" date="2018-11" db="EMBL/GenBank/DDBJ databases">
        <title>Phylogenetic, genomic, and biogeographic characterization of a novel and ubiquitous marine invertebrate-associated Rickettsiales parasite, Candidatus Marinoinvertebrata rohwerii, gen. nov., sp. nov.</title>
        <authorList>
            <person name="Klinges J.G."/>
            <person name="Rosales S.M."/>
            <person name="Mcminds R."/>
            <person name="Shaver E.C."/>
            <person name="Shantz A."/>
            <person name="Peters E.C."/>
            <person name="Burkepile D.E."/>
            <person name="Silliman B.R."/>
            <person name="Vega Thurber R.L."/>
        </authorList>
    </citation>
    <scope>NUCLEOTIDE SEQUENCE [LARGE SCALE GENOMIC DNA]</scope>
    <source>
        <strain evidence="17">a_cerv_44</strain>
    </source>
</reference>
<evidence type="ECO:0000256" key="3">
    <source>
        <dbReference type="ARBA" id="ARBA00007592"/>
    </source>
</evidence>
<evidence type="ECO:0000256" key="4">
    <source>
        <dbReference type="ARBA" id="ARBA00012086"/>
    </source>
</evidence>
<dbReference type="RefSeq" id="WP_126044554.1">
    <property type="nucleotide sequence ID" value="NZ_RXFM01000022.1"/>
</dbReference>
<dbReference type="CDD" id="cd00950">
    <property type="entry name" value="DHDPS"/>
    <property type="match status" value="1"/>
</dbReference>
<dbReference type="InterPro" id="IPR013785">
    <property type="entry name" value="Aldolase_TIM"/>
</dbReference>
<comment type="similarity">
    <text evidence="3 12 13">Belongs to the DapA family.</text>
</comment>
<protein>
    <recommendedName>
        <fullName evidence="4 12">4-hydroxy-tetrahydrodipicolinate synthase</fullName>
        <shortName evidence="12">HTPA synthase</shortName>
        <ecNumber evidence="4 12">4.3.3.7</ecNumber>
    </recommendedName>
</protein>
<gene>
    <name evidence="12" type="primary">dapA</name>
    <name evidence="16" type="ORF">EIC27_02375</name>
</gene>
<dbReference type="PANTHER" id="PTHR12128">
    <property type="entry name" value="DIHYDRODIPICOLINATE SYNTHASE"/>
    <property type="match status" value="1"/>
</dbReference>
<keyword evidence="6 12" id="KW-0028">Amino-acid biosynthesis</keyword>
<dbReference type="HAMAP" id="MF_00418">
    <property type="entry name" value="DapA"/>
    <property type="match status" value="1"/>
</dbReference>
<dbReference type="SMART" id="SM01130">
    <property type="entry name" value="DHDPS"/>
    <property type="match status" value="1"/>
</dbReference>
<dbReference type="PANTHER" id="PTHR12128:SF66">
    <property type="entry name" value="4-HYDROXY-2-OXOGLUTARATE ALDOLASE, MITOCHONDRIAL"/>
    <property type="match status" value="1"/>
</dbReference>
<dbReference type="GO" id="GO:0008840">
    <property type="term" value="F:4-hydroxy-tetrahydrodipicolinate synthase activity"/>
    <property type="evidence" value="ECO:0007669"/>
    <property type="project" value="UniProtKB-UniRule"/>
</dbReference>
<dbReference type="Pfam" id="PF00701">
    <property type="entry name" value="DHDPS"/>
    <property type="match status" value="1"/>
</dbReference>
<evidence type="ECO:0000256" key="11">
    <source>
        <dbReference type="ARBA" id="ARBA00047836"/>
    </source>
</evidence>
<evidence type="ECO:0000256" key="14">
    <source>
        <dbReference type="PIRSR" id="PIRSR001365-1"/>
    </source>
</evidence>
<feature type="site" description="Part of a proton relay during catalysis" evidence="12">
    <location>
        <position position="110"/>
    </location>
</feature>
<dbReference type="PRINTS" id="PR00146">
    <property type="entry name" value="DHPICSNTHASE"/>
</dbReference>
<dbReference type="NCBIfam" id="TIGR00674">
    <property type="entry name" value="dapA"/>
    <property type="match status" value="1"/>
</dbReference>
<keyword evidence="8 12" id="KW-0457">Lysine biosynthesis</keyword>
<dbReference type="AlphaFoldDB" id="A0A429XSC8"/>
<dbReference type="SUPFAM" id="SSF51569">
    <property type="entry name" value="Aldolase"/>
    <property type="match status" value="1"/>
</dbReference>
<keyword evidence="10 12" id="KW-0704">Schiff base</keyword>
<feature type="active site" description="Schiff-base intermediate with substrate" evidence="12 14">
    <location>
        <position position="164"/>
    </location>
</feature>
<keyword evidence="7 12" id="KW-0220">Diaminopimelate biosynthesis</keyword>
<evidence type="ECO:0000256" key="9">
    <source>
        <dbReference type="ARBA" id="ARBA00023239"/>
    </source>
</evidence>
<proteinExistence type="inferred from homology"/>
<organism evidence="16 17">
    <name type="scientific">Candidatus Aquarickettsia rohweri</name>
    <dbReference type="NCBI Taxonomy" id="2602574"/>
    <lineage>
        <taxon>Bacteria</taxon>
        <taxon>Pseudomonadati</taxon>
        <taxon>Pseudomonadota</taxon>
        <taxon>Alphaproteobacteria</taxon>
        <taxon>Rickettsiales</taxon>
        <taxon>Candidatus Midichloriaceae</taxon>
        <taxon>Candidatus Aquarickettsia</taxon>
    </lineage>
</organism>
<dbReference type="Gene3D" id="3.20.20.70">
    <property type="entry name" value="Aldolase class I"/>
    <property type="match status" value="1"/>
</dbReference>
<dbReference type="InterPro" id="IPR005263">
    <property type="entry name" value="DapA"/>
</dbReference>
<evidence type="ECO:0000256" key="15">
    <source>
        <dbReference type="PIRSR" id="PIRSR001365-2"/>
    </source>
</evidence>
<evidence type="ECO:0000313" key="17">
    <source>
        <dbReference type="Proteomes" id="UP000279470"/>
    </source>
</evidence>
<keyword evidence="17" id="KW-1185">Reference proteome</keyword>
<accession>A0A429XSC8</accession>
<evidence type="ECO:0000256" key="10">
    <source>
        <dbReference type="ARBA" id="ARBA00023270"/>
    </source>
</evidence>
<evidence type="ECO:0000256" key="7">
    <source>
        <dbReference type="ARBA" id="ARBA00022915"/>
    </source>
</evidence>
<dbReference type="GO" id="GO:0005737">
    <property type="term" value="C:cytoplasm"/>
    <property type="evidence" value="ECO:0007669"/>
    <property type="project" value="UniProtKB-SubCell"/>
</dbReference>
<dbReference type="EMBL" id="RXFM01000022">
    <property type="protein sequence ID" value="RST69798.1"/>
    <property type="molecule type" value="Genomic_DNA"/>
</dbReference>
<sequence>MNKNFSGLFTALITPFNNDKSIDYISLEKLITEQVEANIDGIVILGTTGESPVIDENESDAIIELVVKIAKDKIKIIVGTGSNNTSQSIKKSIKAQELGADAILSVNPYYNKPPQEGMYQHFSQIADSVDIPIILYNIKGRAAVNLETHTLIRLSEHKNIIGVKEASGDLTQIMDVINNAPKDFIILSGDDSLTLPLMSLGGHGVVSVISNIFPREMKNIVWQCFTNNFEAARQIHYRLLKFMNALLSVSSNPIPVKTILAYMEKIKEEFRLPLHALDNQKKKEIIQIYQECNNG</sequence>
<evidence type="ECO:0000256" key="6">
    <source>
        <dbReference type="ARBA" id="ARBA00022605"/>
    </source>
</evidence>
<evidence type="ECO:0000256" key="13">
    <source>
        <dbReference type="PIRNR" id="PIRNR001365"/>
    </source>
</evidence>
<comment type="catalytic activity">
    <reaction evidence="11 12">
        <text>L-aspartate 4-semialdehyde + pyruvate = (2S,4S)-4-hydroxy-2,3,4,5-tetrahydrodipicolinate + H2O + H(+)</text>
        <dbReference type="Rhea" id="RHEA:34171"/>
        <dbReference type="ChEBI" id="CHEBI:15361"/>
        <dbReference type="ChEBI" id="CHEBI:15377"/>
        <dbReference type="ChEBI" id="CHEBI:15378"/>
        <dbReference type="ChEBI" id="CHEBI:67139"/>
        <dbReference type="ChEBI" id="CHEBI:537519"/>
        <dbReference type="EC" id="4.3.3.7"/>
    </reaction>
</comment>
<feature type="active site" description="Proton donor/acceptor" evidence="12 14">
    <location>
        <position position="136"/>
    </location>
</feature>
<dbReference type="GO" id="GO:0019877">
    <property type="term" value="P:diaminopimelate biosynthetic process"/>
    <property type="evidence" value="ECO:0007669"/>
    <property type="project" value="UniProtKB-UniRule"/>
</dbReference>
<evidence type="ECO:0000256" key="8">
    <source>
        <dbReference type="ARBA" id="ARBA00023154"/>
    </source>
</evidence>
<name>A0A429XSC8_9RICK</name>
<evidence type="ECO:0000256" key="5">
    <source>
        <dbReference type="ARBA" id="ARBA00022490"/>
    </source>
</evidence>
<evidence type="ECO:0000256" key="1">
    <source>
        <dbReference type="ARBA" id="ARBA00003294"/>
    </source>
</evidence>
<dbReference type="PIRSF" id="PIRSF001365">
    <property type="entry name" value="DHDPS"/>
    <property type="match status" value="1"/>
</dbReference>
<dbReference type="GO" id="GO:0009089">
    <property type="term" value="P:lysine biosynthetic process via diaminopimelate"/>
    <property type="evidence" value="ECO:0007669"/>
    <property type="project" value="UniProtKB-UniRule"/>
</dbReference>
<feature type="binding site" evidence="12 15">
    <location>
        <position position="48"/>
    </location>
    <ligand>
        <name>pyruvate</name>
        <dbReference type="ChEBI" id="CHEBI:15361"/>
    </ligand>
</feature>
<feature type="site" description="Part of a proton relay during catalysis" evidence="12">
    <location>
        <position position="47"/>
    </location>
</feature>
<comment type="caution">
    <text evidence="16">The sequence shown here is derived from an EMBL/GenBank/DDBJ whole genome shotgun (WGS) entry which is preliminary data.</text>
</comment>
<dbReference type="Proteomes" id="UP000279470">
    <property type="component" value="Unassembled WGS sequence"/>
</dbReference>
<dbReference type="PROSITE" id="PS00665">
    <property type="entry name" value="DHDPS_1"/>
    <property type="match status" value="1"/>
</dbReference>
<evidence type="ECO:0000313" key="16">
    <source>
        <dbReference type="EMBL" id="RST69798.1"/>
    </source>
</evidence>